<protein>
    <submittedName>
        <fullName evidence="1">Uncharacterized protein</fullName>
    </submittedName>
</protein>
<reference evidence="1" key="1">
    <citation type="submission" date="2018-05" db="EMBL/GenBank/DDBJ databases">
        <authorList>
            <person name="Lanie J.A."/>
            <person name="Ng W.-L."/>
            <person name="Kazmierczak K.M."/>
            <person name="Andrzejewski T.M."/>
            <person name="Davidsen T.M."/>
            <person name="Wayne K.J."/>
            <person name="Tettelin H."/>
            <person name="Glass J.I."/>
            <person name="Rusch D."/>
            <person name="Podicherti R."/>
            <person name="Tsui H.-C.T."/>
            <person name="Winkler M.E."/>
        </authorList>
    </citation>
    <scope>NUCLEOTIDE SEQUENCE</scope>
</reference>
<feature type="non-terminal residue" evidence="1">
    <location>
        <position position="1"/>
    </location>
</feature>
<sequence>PCAVVRFTFHVVSHPAGVANSWHAHKTVAE</sequence>
<accession>A0A382EWG7</accession>
<evidence type="ECO:0000313" key="1">
    <source>
        <dbReference type="EMBL" id="SVB54622.1"/>
    </source>
</evidence>
<proteinExistence type="predicted"/>
<organism evidence="1">
    <name type="scientific">marine metagenome</name>
    <dbReference type="NCBI Taxonomy" id="408172"/>
    <lineage>
        <taxon>unclassified sequences</taxon>
        <taxon>metagenomes</taxon>
        <taxon>ecological metagenomes</taxon>
    </lineage>
</organism>
<dbReference type="AlphaFoldDB" id="A0A382EWG7"/>
<dbReference type="EMBL" id="UINC01046510">
    <property type="protein sequence ID" value="SVB54622.1"/>
    <property type="molecule type" value="Genomic_DNA"/>
</dbReference>
<name>A0A382EWG7_9ZZZZ</name>
<gene>
    <name evidence="1" type="ORF">METZ01_LOCUS207476</name>
</gene>